<accession>A0A7R9DRK2</accession>
<organism evidence="1">
    <name type="scientific">Timema poppense</name>
    <name type="common">Walking stick</name>
    <dbReference type="NCBI Taxonomy" id="170557"/>
    <lineage>
        <taxon>Eukaryota</taxon>
        <taxon>Metazoa</taxon>
        <taxon>Ecdysozoa</taxon>
        <taxon>Arthropoda</taxon>
        <taxon>Hexapoda</taxon>
        <taxon>Insecta</taxon>
        <taxon>Pterygota</taxon>
        <taxon>Neoptera</taxon>
        <taxon>Polyneoptera</taxon>
        <taxon>Phasmatodea</taxon>
        <taxon>Timematodea</taxon>
        <taxon>Timematoidea</taxon>
        <taxon>Timematidae</taxon>
        <taxon>Timema</taxon>
    </lineage>
</organism>
<dbReference type="AlphaFoldDB" id="A0A7R9DRK2"/>
<proteinExistence type="predicted"/>
<dbReference type="EMBL" id="OD022491">
    <property type="protein sequence ID" value="CAD7419658.1"/>
    <property type="molecule type" value="Genomic_DNA"/>
</dbReference>
<protein>
    <submittedName>
        <fullName evidence="1">Uncharacterized protein</fullName>
    </submittedName>
</protein>
<gene>
    <name evidence="1" type="ORF">TPSB3V08_LOCUS13104</name>
</gene>
<name>A0A7R9DRK2_TIMPO</name>
<evidence type="ECO:0000313" key="1">
    <source>
        <dbReference type="EMBL" id="CAD7419658.1"/>
    </source>
</evidence>
<sequence length="32" mass="3800">MRTARNICSHHNRWYLGTRNTCSIKMHVSLGR</sequence>
<reference evidence="1" key="1">
    <citation type="submission" date="2020-11" db="EMBL/GenBank/DDBJ databases">
        <authorList>
            <person name="Tran Van P."/>
        </authorList>
    </citation>
    <scope>NUCLEOTIDE SEQUENCE</scope>
</reference>